<evidence type="ECO:0000256" key="1">
    <source>
        <dbReference type="ARBA" id="ARBA00000290"/>
    </source>
</evidence>
<evidence type="ECO:0000256" key="6">
    <source>
        <dbReference type="ARBA" id="ARBA00022628"/>
    </source>
</evidence>
<evidence type="ECO:0000256" key="4">
    <source>
        <dbReference type="ARBA" id="ARBA00008465"/>
    </source>
</evidence>
<dbReference type="Gene3D" id="3.20.20.240">
    <property type="entry name" value="Methylmalonyl-CoA mutase"/>
    <property type="match status" value="1"/>
</dbReference>
<name>A0ABW4RYY0_9ACTN</name>
<feature type="region of interest" description="Disordered" evidence="10">
    <location>
        <begin position="1"/>
        <end position="20"/>
    </location>
</feature>
<dbReference type="Gene3D" id="1.10.196.20">
    <property type="match status" value="1"/>
</dbReference>
<comment type="catalytic activity">
    <reaction evidence="1">
        <text>(R)-methylmalonyl-CoA = succinyl-CoA</text>
        <dbReference type="Rhea" id="RHEA:22888"/>
        <dbReference type="ChEBI" id="CHEBI:57292"/>
        <dbReference type="ChEBI" id="CHEBI:57326"/>
        <dbReference type="EC" id="5.4.99.2"/>
    </reaction>
</comment>
<evidence type="ECO:0000256" key="10">
    <source>
        <dbReference type="SAM" id="MobiDB-lite"/>
    </source>
</evidence>
<dbReference type="InterPro" id="IPR058549">
    <property type="entry name" value="MeMalonylCoA_mutase_a/b_site"/>
</dbReference>
<sequence>MTTTEPDARGGASELTLAGDFAKPDMDQWRDAVAKVLNRGRPEDKQLDGEQSIKRLRTTTVDGIEIEPVYTLADAPEQLGAPGVAPFTRGTTVRSGEMDAWDVRALHEDPDTLYTRKAVLEDLERGCSSLWFRVDPDAVSAEDISNNLADVLLDLVKVEVSSRTDQKAAAEALLGIYEKAGKPKDQLSLNLGLDPIGLAALNGGEADLSGLADWVKRLEGMPKSRAIVVDATIWDNAGAGDVHQLGYALATGVEYVRALVEQGVSVDDAFETINFRVSANTDQFATIARLRALRTCWNKVGETFGVTESLRGARQQAVTSWRDITRDDPYVNILRGTISVFAAAVGGAEAVSVLPFDTAWGLPGDFSRRIARNTQVVLAEESNIGRVNDPAGGSWYVESLTTKLAEAGWVVLGDVEAHGGMAKAVADGHAVELLAPVIAERTKRLASRKEPITGVSEFPNPEEKPVQAKPRPAAPQRGGVVWHRDSEVFETMRDAVKARGNAPKVFLACLGTRRDFGGREGFASNLFHVAGLATPQVEGGSVEQVVEAFKASGTPVACLCSSAKVYAEQALPVAKALKEAGAQKVLLAGNVKELGEAASEAGEVIDGTIAMGMDVVELLGSTLKVLGVSDAGLETSGVSK</sequence>
<evidence type="ECO:0000256" key="9">
    <source>
        <dbReference type="NCBIfam" id="TIGR00642"/>
    </source>
</evidence>
<comment type="caution">
    <text evidence="12">The sequence shown here is derived from an EMBL/GenBank/DDBJ whole genome shotgun (WGS) entry which is preliminary data.</text>
</comment>
<evidence type="ECO:0000313" key="12">
    <source>
        <dbReference type="EMBL" id="MFD1891516.1"/>
    </source>
</evidence>
<protein>
    <recommendedName>
        <fullName evidence="9">Methylmalonyl-CoA mutase small subunit</fullName>
        <ecNumber evidence="9">5.4.99.2</ecNumber>
    </recommendedName>
</protein>
<dbReference type="Gene3D" id="3.40.50.280">
    <property type="entry name" value="Cobalamin-binding domain"/>
    <property type="match status" value="1"/>
</dbReference>
<comment type="subunit">
    <text evidence="5">Heterodimer of an alpha and a beta chain.</text>
</comment>
<dbReference type="InterPro" id="IPR004608">
    <property type="entry name" value="MMCoA_mutase_b"/>
</dbReference>
<dbReference type="RefSeq" id="WP_343875986.1">
    <property type="nucleotide sequence ID" value="NZ_BAAAIX010000035.1"/>
</dbReference>
<dbReference type="EMBL" id="JBHUFZ010000034">
    <property type="protein sequence ID" value="MFD1891516.1"/>
    <property type="molecule type" value="Genomic_DNA"/>
</dbReference>
<comment type="cofactor">
    <cofactor evidence="2">
        <name>adenosylcob(III)alamin</name>
        <dbReference type="ChEBI" id="CHEBI:18408"/>
    </cofactor>
</comment>
<comment type="similarity">
    <text evidence="4">Belongs to the methylmalonyl-CoA mutase family.</text>
</comment>
<keyword evidence="8" id="KW-0170">Cobalt</keyword>
<dbReference type="SUPFAM" id="SSF51703">
    <property type="entry name" value="Cobalamin (vitamin B12)-dependent enzymes"/>
    <property type="match status" value="1"/>
</dbReference>
<dbReference type="EC" id="5.4.99.2" evidence="9"/>
<evidence type="ECO:0000256" key="2">
    <source>
        <dbReference type="ARBA" id="ARBA00001922"/>
    </source>
</evidence>
<dbReference type="CDD" id="cd03677">
    <property type="entry name" value="MM_CoA_mutase_beta"/>
    <property type="match status" value="1"/>
</dbReference>
<dbReference type="NCBIfam" id="TIGR00642">
    <property type="entry name" value="mmCoA_mut_beta"/>
    <property type="match status" value="1"/>
</dbReference>
<keyword evidence="13" id="KW-1185">Reference proteome</keyword>
<keyword evidence="6" id="KW-0846">Cobalamin</keyword>
<proteinExistence type="inferred from homology"/>
<dbReference type="PANTHER" id="PTHR48101">
    <property type="entry name" value="METHYLMALONYL-COA MUTASE, MITOCHONDRIAL-RELATED"/>
    <property type="match status" value="1"/>
</dbReference>
<reference evidence="13" key="1">
    <citation type="journal article" date="2019" name="Int. J. Syst. Evol. Microbiol.">
        <title>The Global Catalogue of Microorganisms (GCM) 10K type strain sequencing project: providing services to taxonomists for standard genome sequencing and annotation.</title>
        <authorList>
            <consortium name="The Broad Institute Genomics Platform"/>
            <consortium name="The Broad Institute Genome Sequencing Center for Infectious Disease"/>
            <person name="Wu L."/>
            <person name="Ma J."/>
        </authorList>
    </citation>
    <scope>NUCLEOTIDE SEQUENCE [LARGE SCALE GENOMIC DNA]</scope>
    <source>
        <strain evidence="13">CAIM 431</strain>
    </source>
</reference>
<dbReference type="GO" id="GO:0004494">
    <property type="term" value="F:methylmalonyl-CoA mutase activity"/>
    <property type="evidence" value="ECO:0007669"/>
    <property type="project" value="UniProtKB-EC"/>
</dbReference>
<dbReference type="InterPro" id="IPR006099">
    <property type="entry name" value="MeMalonylCoA_mutase_a/b_cat"/>
</dbReference>
<feature type="domain" description="Methylmalonyl-CoA mutase alpha/beta chain catalytic" evidence="11">
    <location>
        <begin position="142"/>
        <end position="468"/>
    </location>
</feature>
<evidence type="ECO:0000256" key="7">
    <source>
        <dbReference type="ARBA" id="ARBA00023235"/>
    </source>
</evidence>
<comment type="pathway">
    <text evidence="3">Metabolic intermediate metabolism; propanoyl-CoA degradation; succinyl-CoA from propanoyl-CoA: step 3/3.</text>
</comment>
<gene>
    <name evidence="12" type="primary">mutA</name>
    <name evidence="12" type="ORF">ACFSCS_15185</name>
</gene>
<dbReference type="PROSITE" id="PS00544">
    <property type="entry name" value="METMALONYL_COA_MUTASE"/>
    <property type="match status" value="1"/>
</dbReference>
<dbReference type="InterPro" id="IPR016176">
    <property type="entry name" value="Cbl-dep_enz_cat"/>
</dbReference>
<dbReference type="SUPFAM" id="SSF52242">
    <property type="entry name" value="Cobalamin (vitamin B12)-binding domain"/>
    <property type="match status" value="1"/>
</dbReference>
<accession>A0ABW4RYY0</accession>
<dbReference type="PANTHER" id="PTHR48101:SF4">
    <property type="entry name" value="METHYLMALONYL-COA MUTASE, MITOCHONDRIAL"/>
    <property type="match status" value="1"/>
</dbReference>
<dbReference type="InterPro" id="IPR036724">
    <property type="entry name" value="Cobalamin-bd_sf"/>
</dbReference>
<evidence type="ECO:0000313" key="13">
    <source>
        <dbReference type="Proteomes" id="UP001597326"/>
    </source>
</evidence>
<keyword evidence="7 12" id="KW-0413">Isomerase</keyword>
<evidence type="ECO:0000259" key="11">
    <source>
        <dbReference type="Pfam" id="PF01642"/>
    </source>
</evidence>
<feature type="region of interest" description="Disordered" evidence="10">
    <location>
        <begin position="451"/>
        <end position="478"/>
    </location>
</feature>
<evidence type="ECO:0000256" key="3">
    <source>
        <dbReference type="ARBA" id="ARBA00005146"/>
    </source>
</evidence>
<organism evidence="12 13">
    <name type="scientific">Luteococcus peritonei</name>
    <dbReference type="NCBI Taxonomy" id="88874"/>
    <lineage>
        <taxon>Bacteria</taxon>
        <taxon>Bacillati</taxon>
        <taxon>Actinomycetota</taxon>
        <taxon>Actinomycetes</taxon>
        <taxon>Propionibacteriales</taxon>
        <taxon>Propionibacteriaceae</taxon>
        <taxon>Luteococcus</taxon>
    </lineage>
</organism>
<dbReference type="Proteomes" id="UP001597326">
    <property type="component" value="Unassembled WGS sequence"/>
</dbReference>
<dbReference type="Pfam" id="PF01642">
    <property type="entry name" value="MM_CoA_mutase"/>
    <property type="match status" value="1"/>
</dbReference>
<evidence type="ECO:0000256" key="8">
    <source>
        <dbReference type="ARBA" id="ARBA00023285"/>
    </source>
</evidence>
<dbReference type="InterPro" id="IPR024067">
    <property type="entry name" value="Me-malonyl-CoA_mutase_sm_su_N"/>
</dbReference>
<evidence type="ECO:0000256" key="5">
    <source>
        <dbReference type="ARBA" id="ARBA00011870"/>
    </source>
</evidence>